<evidence type="ECO:0000313" key="1">
    <source>
        <dbReference type="EMBL" id="KAF7367965.1"/>
    </source>
</evidence>
<dbReference type="Proteomes" id="UP000623467">
    <property type="component" value="Unassembled WGS sequence"/>
</dbReference>
<protein>
    <submittedName>
        <fullName evidence="1">Uncharacterized protein</fullName>
    </submittedName>
</protein>
<gene>
    <name evidence="1" type="ORF">MSAN_00861700</name>
</gene>
<comment type="caution">
    <text evidence="1">The sequence shown here is derived from an EMBL/GenBank/DDBJ whole genome shotgun (WGS) entry which is preliminary data.</text>
</comment>
<dbReference type="AlphaFoldDB" id="A0A8H6YVP7"/>
<proteinExistence type="predicted"/>
<accession>A0A8H6YVP7</accession>
<dbReference type="OrthoDB" id="3035629at2759"/>
<organism evidence="1 2">
    <name type="scientific">Mycena sanguinolenta</name>
    <dbReference type="NCBI Taxonomy" id="230812"/>
    <lineage>
        <taxon>Eukaryota</taxon>
        <taxon>Fungi</taxon>
        <taxon>Dikarya</taxon>
        <taxon>Basidiomycota</taxon>
        <taxon>Agaricomycotina</taxon>
        <taxon>Agaricomycetes</taxon>
        <taxon>Agaricomycetidae</taxon>
        <taxon>Agaricales</taxon>
        <taxon>Marasmiineae</taxon>
        <taxon>Mycenaceae</taxon>
        <taxon>Mycena</taxon>
    </lineage>
</organism>
<dbReference type="EMBL" id="JACAZH010000005">
    <property type="protein sequence ID" value="KAF7367965.1"/>
    <property type="molecule type" value="Genomic_DNA"/>
</dbReference>
<reference evidence="1" key="1">
    <citation type="submission" date="2020-05" db="EMBL/GenBank/DDBJ databases">
        <title>Mycena genomes resolve the evolution of fungal bioluminescence.</title>
        <authorList>
            <person name="Tsai I.J."/>
        </authorList>
    </citation>
    <scope>NUCLEOTIDE SEQUENCE</scope>
    <source>
        <strain evidence="1">160909Yilan</strain>
    </source>
</reference>
<sequence>MTTISSELSFPPELEREIFEVTAALFPAFIPTLLRVCQRVHVWIEPLLYRVLMISSSGINSTQMLNLVDSKASILQNGVRHMYIQTFHTGGSIDTYKNLLAACSRCMNLAIDGQVEGEFVGVLDKMRPRALAFTVPEGFFAPDSRGFTHPLFLSVTHLDLYHGVGLESNWEPWSGLASLPALTHLALSHPIAGGILSRVVAECPRLSIVAVPMFAWEQEIAVDLAGNLGFSDARVAVIVLSEAYEVDWELGARGGDDFWARAQTFINLKRGGQIEASCYLLDESAIAPDSP</sequence>
<evidence type="ECO:0000313" key="2">
    <source>
        <dbReference type="Proteomes" id="UP000623467"/>
    </source>
</evidence>
<keyword evidence="2" id="KW-1185">Reference proteome</keyword>
<name>A0A8H6YVP7_9AGAR</name>